<comment type="caution">
    <text evidence="1">The sequence shown here is derived from an EMBL/GenBank/DDBJ whole genome shotgun (WGS) entry which is preliminary data.</text>
</comment>
<name>A0AAV4VIX9_CAEEX</name>
<organism evidence="1 2">
    <name type="scientific">Caerostris extrusa</name>
    <name type="common">Bark spider</name>
    <name type="synonym">Caerostris bankana</name>
    <dbReference type="NCBI Taxonomy" id="172846"/>
    <lineage>
        <taxon>Eukaryota</taxon>
        <taxon>Metazoa</taxon>
        <taxon>Ecdysozoa</taxon>
        <taxon>Arthropoda</taxon>
        <taxon>Chelicerata</taxon>
        <taxon>Arachnida</taxon>
        <taxon>Araneae</taxon>
        <taxon>Araneomorphae</taxon>
        <taxon>Entelegynae</taxon>
        <taxon>Araneoidea</taxon>
        <taxon>Araneidae</taxon>
        <taxon>Caerostris</taxon>
    </lineage>
</organism>
<dbReference type="Proteomes" id="UP001054945">
    <property type="component" value="Unassembled WGS sequence"/>
</dbReference>
<proteinExistence type="predicted"/>
<protein>
    <submittedName>
        <fullName evidence="1">Uncharacterized protein</fullName>
    </submittedName>
</protein>
<dbReference type="AlphaFoldDB" id="A0AAV4VIX9"/>
<keyword evidence="2" id="KW-1185">Reference proteome</keyword>
<dbReference type="EMBL" id="BPLR01014646">
    <property type="protein sequence ID" value="GIY70297.1"/>
    <property type="molecule type" value="Genomic_DNA"/>
</dbReference>
<reference evidence="1 2" key="1">
    <citation type="submission" date="2021-06" db="EMBL/GenBank/DDBJ databases">
        <title>Caerostris extrusa draft genome.</title>
        <authorList>
            <person name="Kono N."/>
            <person name="Arakawa K."/>
        </authorList>
    </citation>
    <scope>NUCLEOTIDE SEQUENCE [LARGE SCALE GENOMIC DNA]</scope>
</reference>
<sequence>MSLIYNSEISFEKFADSLLKIVWRCLRKGCTFRAKKLDPEKQLQHETGAMDWQESGKREAVEKRADDSVARCQPLVTKSWIKTKTDLAGSWQFHSDIQEENRIEKKEKKMERKIPGPFNFFFFSSFPKDKHRSLAVYKLFPENFSGLTVCLIFFFLSKRIGILAVGK</sequence>
<evidence type="ECO:0000313" key="2">
    <source>
        <dbReference type="Proteomes" id="UP001054945"/>
    </source>
</evidence>
<evidence type="ECO:0000313" key="1">
    <source>
        <dbReference type="EMBL" id="GIY70297.1"/>
    </source>
</evidence>
<accession>A0AAV4VIX9</accession>
<gene>
    <name evidence="1" type="ORF">CEXT_496681</name>
</gene>